<comment type="catalytic activity">
    <reaction evidence="5">
        <text>N-formimidoyl-L-glutamate + H2O = formamide + L-glutamate</text>
        <dbReference type="Rhea" id="RHEA:22492"/>
        <dbReference type="ChEBI" id="CHEBI:15377"/>
        <dbReference type="ChEBI" id="CHEBI:16397"/>
        <dbReference type="ChEBI" id="CHEBI:29985"/>
        <dbReference type="ChEBI" id="CHEBI:58928"/>
        <dbReference type="EC" id="3.5.3.8"/>
    </reaction>
</comment>
<dbReference type="AlphaFoldDB" id="A0A545TNT6"/>
<gene>
    <name evidence="5 9" type="primary">hutG</name>
    <name evidence="9" type="ORF">FKG94_12765</name>
</gene>
<name>A0A545TNT6_9GAMM</name>
<dbReference type="InterPro" id="IPR023696">
    <property type="entry name" value="Ureohydrolase_dom_sf"/>
</dbReference>
<feature type="binding site" evidence="5 7">
    <location>
        <position position="159"/>
    </location>
    <ligand>
        <name>Mn(2+)</name>
        <dbReference type="ChEBI" id="CHEBI:29035"/>
        <label>1</label>
    </ligand>
</feature>
<evidence type="ECO:0000256" key="5">
    <source>
        <dbReference type="HAMAP-Rule" id="MF_00737"/>
    </source>
</evidence>
<dbReference type="SUPFAM" id="SSF52768">
    <property type="entry name" value="Arginase/deacetylase"/>
    <property type="match status" value="1"/>
</dbReference>
<feature type="binding site" evidence="5">
    <location>
        <position position="157"/>
    </location>
    <ligand>
        <name>Mn(2+)</name>
        <dbReference type="ChEBI" id="CHEBI:29035"/>
        <label>2</label>
    </ligand>
</feature>
<dbReference type="GO" id="GO:0008783">
    <property type="term" value="F:agmatinase activity"/>
    <property type="evidence" value="ECO:0007669"/>
    <property type="project" value="TreeGrafter"/>
</dbReference>
<evidence type="ECO:0000256" key="4">
    <source>
        <dbReference type="ARBA" id="ARBA00023211"/>
    </source>
</evidence>
<dbReference type="GO" id="GO:0019557">
    <property type="term" value="P:L-histidine catabolic process to glutamate and formate"/>
    <property type="evidence" value="ECO:0007669"/>
    <property type="project" value="UniProtKB-UniPathway"/>
</dbReference>
<feature type="binding site" evidence="7">
    <location>
        <position position="157"/>
    </location>
    <ligand>
        <name>Mn(2+)</name>
        <dbReference type="ChEBI" id="CHEBI:29035"/>
        <label>1</label>
    </ligand>
</feature>
<evidence type="ECO:0000256" key="7">
    <source>
        <dbReference type="PIRSR" id="PIRSR036979-1"/>
    </source>
</evidence>
<dbReference type="GO" id="GO:0019556">
    <property type="term" value="P:L-histidine catabolic process to glutamate and formamide"/>
    <property type="evidence" value="ECO:0007669"/>
    <property type="project" value="UniProtKB-UniRule"/>
</dbReference>
<keyword evidence="4 5" id="KW-0464">Manganese</keyword>
<dbReference type="InterPro" id="IPR006035">
    <property type="entry name" value="Ureohydrolase"/>
</dbReference>
<dbReference type="GO" id="GO:0050415">
    <property type="term" value="F:formimidoylglutamase activity"/>
    <property type="evidence" value="ECO:0007669"/>
    <property type="project" value="UniProtKB-UniRule"/>
</dbReference>
<feature type="binding site" evidence="5">
    <location>
        <position position="155"/>
    </location>
    <ligand>
        <name>Mn(2+)</name>
        <dbReference type="ChEBI" id="CHEBI:29035"/>
        <label>2</label>
    </ligand>
</feature>
<dbReference type="GO" id="GO:0033389">
    <property type="term" value="P:putrescine biosynthetic process from arginine, via agmatine"/>
    <property type="evidence" value="ECO:0007669"/>
    <property type="project" value="TreeGrafter"/>
</dbReference>
<dbReference type="OrthoDB" id="9789727at2"/>
<dbReference type="PROSITE" id="PS51409">
    <property type="entry name" value="ARGINASE_2"/>
    <property type="match status" value="1"/>
</dbReference>
<accession>A0A545TNT6</accession>
<dbReference type="Proteomes" id="UP000319732">
    <property type="component" value="Unassembled WGS sequence"/>
</dbReference>
<reference evidence="9 10" key="1">
    <citation type="submission" date="2019-06" db="EMBL/GenBank/DDBJ databases">
        <title>Whole genome sequence for Cellvibrionaceae sp. R142.</title>
        <authorList>
            <person name="Wang G."/>
        </authorList>
    </citation>
    <scope>NUCLEOTIDE SEQUENCE [LARGE SCALE GENOMIC DNA]</scope>
    <source>
        <strain evidence="9 10">R142</strain>
    </source>
</reference>
<proteinExistence type="inferred from homology"/>
<dbReference type="InterPro" id="IPR005923">
    <property type="entry name" value="HutG"/>
</dbReference>
<evidence type="ECO:0000256" key="8">
    <source>
        <dbReference type="PROSITE-ProRule" id="PRU00742"/>
    </source>
</evidence>
<dbReference type="HAMAP" id="MF_00737">
    <property type="entry name" value="Formimidoylglutam"/>
    <property type="match status" value="1"/>
</dbReference>
<comment type="pathway">
    <text evidence="5">Amino-acid degradation; L-histidine degradation into L-glutamate; L-glutamate from N-formimidoyl-L-glutamate (hydrolase route): step 1/1.</text>
</comment>
<feature type="binding site" evidence="5 7">
    <location>
        <position position="247"/>
    </location>
    <ligand>
        <name>Mn(2+)</name>
        <dbReference type="ChEBI" id="CHEBI:29035"/>
        <label>1</label>
    </ligand>
</feature>
<keyword evidence="10" id="KW-1185">Reference proteome</keyword>
<comment type="function">
    <text evidence="5">Catalyzes the conversion of N-formimidoyl-L-glutamate to L-glutamate and formamide.</text>
</comment>
<comment type="cofactor">
    <cofactor evidence="5 7">
        <name>Mn(2+)</name>
        <dbReference type="ChEBI" id="CHEBI:29035"/>
    </cofactor>
    <text evidence="5 7">Binds 2 manganese ions per subunit.</text>
</comment>
<dbReference type="Pfam" id="PF00491">
    <property type="entry name" value="Arginase"/>
    <property type="match status" value="1"/>
</dbReference>
<sequence>MFEPPTMTLWQGRADTGESAPVWRWHQRVEAWDRQQPATPGMALVGFACDEGVRRNGGRVGARQGPAAIRRALANLAWHGETRCFDAGDIICSDRGLESAQDELAAHLSGLLHRRLVPVVLGGGHEIAWGSFQGLAGAVAAGAEVAPTIGVINFDAHFDLRNPAPGASSGTPFRQIAHWCERQGCDFHYLVLGINPSANTQALFQFAEANQVRWRTDIDCRAGADVAVYRELEQFVAPLDYLYVTVCLDVFSACYAPGVSAPAAVGIEPAWVIAAVRALKNLCREHAVGWLMADIAELNPCFDSDDRTAKLAARLVHEIVCDVSV</sequence>
<dbReference type="UniPathway" id="UPA00379">
    <property type="reaction ID" value="UER00552"/>
</dbReference>
<dbReference type="PIRSF" id="PIRSF036979">
    <property type="entry name" value="Arginase"/>
    <property type="match status" value="1"/>
</dbReference>
<dbReference type="CDD" id="cd09988">
    <property type="entry name" value="Formimidoylglutamase"/>
    <property type="match status" value="1"/>
</dbReference>
<dbReference type="NCBIfam" id="TIGR01227">
    <property type="entry name" value="hutG"/>
    <property type="match status" value="1"/>
</dbReference>
<dbReference type="RefSeq" id="WP_142904720.1">
    <property type="nucleotide sequence ID" value="NZ_ML660093.1"/>
</dbReference>
<dbReference type="EC" id="3.5.3.8" evidence="5 6"/>
<dbReference type="PANTHER" id="PTHR11358:SF35">
    <property type="entry name" value="FORMIMIDOYLGLUTAMASE"/>
    <property type="match status" value="1"/>
</dbReference>
<comment type="similarity">
    <text evidence="5 8">Belongs to the arginase family.</text>
</comment>
<feature type="binding site" evidence="5">
    <location>
        <position position="249"/>
    </location>
    <ligand>
        <name>Mn(2+)</name>
        <dbReference type="ChEBI" id="CHEBI:29035"/>
        <label>2</label>
    </ligand>
</feature>
<keyword evidence="1 5" id="KW-0479">Metal-binding</keyword>
<dbReference type="PANTHER" id="PTHR11358">
    <property type="entry name" value="ARGINASE/AGMATINASE"/>
    <property type="match status" value="1"/>
</dbReference>
<feature type="binding site" evidence="5">
    <location>
        <position position="247"/>
    </location>
    <ligand>
        <name>Mn(2+)</name>
        <dbReference type="ChEBI" id="CHEBI:29035"/>
        <label>2</label>
    </ligand>
</feature>
<evidence type="ECO:0000313" key="9">
    <source>
        <dbReference type="EMBL" id="TQV78885.1"/>
    </source>
</evidence>
<dbReference type="Gene3D" id="3.40.800.10">
    <property type="entry name" value="Ureohydrolase domain"/>
    <property type="match status" value="1"/>
</dbReference>
<feature type="binding site" evidence="5 7">
    <location>
        <position position="155"/>
    </location>
    <ligand>
        <name>Mn(2+)</name>
        <dbReference type="ChEBI" id="CHEBI:29035"/>
        <label>1</label>
    </ligand>
</feature>
<organism evidence="9 10">
    <name type="scientific">Exilibacterium tricleocarpae</name>
    <dbReference type="NCBI Taxonomy" id="2591008"/>
    <lineage>
        <taxon>Bacteria</taxon>
        <taxon>Pseudomonadati</taxon>
        <taxon>Pseudomonadota</taxon>
        <taxon>Gammaproteobacteria</taxon>
        <taxon>Cellvibrionales</taxon>
        <taxon>Cellvibrionaceae</taxon>
        <taxon>Exilibacterium</taxon>
    </lineage>
</organism>
<comment type="caution">
    <text evidence="9">The sequence shown here is derived from an EMBL/GenBank/DDBJ whole genome shotgun (WGS) entry which is preliminary data.</text>
</comment>
<keyword evidence="2 5" id="KW-0378">Hydrolase</keyword>
<evidence type="ECO:0000256" key="2">
    <source>
        <dbReference type="ARBA" id="ARBA00022801"/>
    </source>
</evidence>
<evidence type="ECO:0000313" key="10">
    <source>
        <dbReference type="Proteomes" id="UP000319732"/>
    </source>
</evidence>
<keyword evidence="3 5" id="KW-0369">Histidine metabolism</keyword>
<dbReference type="GO" id="GO:0030145">
    <property type="term" value="F:manganese ion binding"/>
    <property type="evidence" value="ECO:0007669"/>
    <property type="project" value="UniProtKB-UniRule"/>
</dbReference>
<evidence type="ECO:0000256" key="1">
    <source>
        <dbReference type="ARBA" id="ARBA00022723"/>
    </source>
</evidence>
<evidence type="ECO:0000256" key="3">
    <source>
        <dbReference type="ARBA" id="ARBA00022808"/>
    </source>
</evidence>
<dbReference type="EMBL" id="VHSG01000012">
    <property type="protein sequence ID" value="TQV78885.1"/>
    <property type="molecule type" value="Genomic_DNA"/>
</dbReference>
<feature type="binding site" evidence="7">
    <location>
        <position position="249"/>
    </location>
    <ligand>
        <name>Mn(2+)</name>
        <dbReference type="ChEBI" id="CHEBI:29035"/>
        <label>1</label>
    </ligand>
</feature>
<feature type="binding site" evidence="5 7">
    <location>
        <position position="125"/>
    </location>
    <ligand>
        <name>Mn(2+)</name>
        <dbReference type="ChEBI" id="CHEBI:29035"/>
        <label>1</label>
    </ligand>
</feature>
<protein>
    <recommendedName>
        <fullName evidence="5 6">Formimidoylglutamase</fullName>
        <ecNumber evidence="5 6">3.5.3.8</ecNumber>
    </recommendedName>
    <alternativeName>
        <fullName evidence="5">Formiminoglutamase</fullName>
    </alternativeName>
    <alternativeName>
        <fullName evidence="5">Formiminoglutamate hydrolase</fullName>
    </alternativeName>
</protein>
<evidence type="ECO:0000256" key="6">
    <source>
        <dbReference type="NCBIfam" id="TIGR01227"/>
    </source>
</evidence>